<keyword evidence="4" id="KW-0175">Coiled coil</keyword>
<evidence type="ECO:0000259" key="6">
    <source>
        <dbReference type="PROSITE" id="PS51007"/>
    </source>
</evidence>
<feature type="coiled-coil region" evidence="4">
    <location>
        <begin position="422"/>
        <end position="478"/>
    </location>
</feature>
<dbReference type="Pfam" id="PF13385">
    <property type="entry name" value="Laminin_G_3"/>
    <property type="match status" value="1"/>
</dbReference>
<evidence type="ECO:0000256" key="3">
    <source>
        <dbReference type="PROSITE-ProRule" id="PRU00433"/>
    </source>
</evidence>
<sequence length="1062" mass="119003" precursor="true">MTLNLSTVLKLHALVLAILASNVLWNQQVCADEAVGGETSPAKAKAGIEFFEARIRPILIKHCYECHSSETDGLQAGLYLDSRDGLLEGGDTGPAIVPGNPKESLLLQTLHYSDDTYQMPPSGKLPANIIADFQKWIELGAPDPRKREGEKPKSGVDLESAKGFWSFQAPQKHEPPTVQKEEWIQRPIDSFVLAKLEESNLTPANAADRRTLIRRTYLDLIGMPPSPAQVDAFLADESDRAFEKVVDELLSSPRYGERWGRHWLDVVRYAEDNTNMGPHNGPYEHAWRYRDWVIQALNEDVPYDQFLIRQLATDFLPETGPEDLPALGLLGIGPQNHKEVALAQVVLENRFADDWEDRVDIVGRGLQGLTLACARCHDHKYDPISVEDYYGLASVFASVRQTTRPIISEEEIAKTQPARDQVAEFEKQIKTAQVELKEIAEKLKMADDATKATLSTRKGELEATVKQQQTEIKTIKDSTPGFVIPVANSLSEETIRVEEITPEKMKLEFYDKPRDLNIFVRGDAGNLGEPVSRRYLEVLAEEEPKPFTKGSGRLELARAIASPENPLTARVIVNRVWKQHFGEGLVDTPSNFGTLGSQPSHPELLDDLTVRFIEAGWSLKWLHREILLSATWQQSSESNNSPEQQNSDPANRLLSHFNRRRLEVESYRDSMLAVSGLYDDSMGGKSVDPTDPMNGRRTVYSEISRHKLNGLLAAFDYPDPGLHCAARSQTTTPLQQLFVMNSPFIRKQVDALYARLKTEANRDDTRAGMNWAYQVLYGRSPSEEELTLGQQYVEQLIEQLRNRPSEFNAPPSFAGNRVTAELADFGDVYSVEMLVWNGLPNEARPITAYFFSRGEQLKAGCPGDHLGIIGNHQGGANKGKLIFFNGDQHRESLYGKTMLKPETWNHVVLVREGTRVSVYLNGNPEPEIQGELKTTTATEETKYFFGGRSDGFANLEGKLSDLSVYPHPLSPSDVISHYQSSGCQNGMFEPAVDYGQVVLSSAPSVYLQLRTDYPDSARAEDLSPAKLHGIYEGRTEIVEEEGMAWKRYLHALLISNEMLYYD</sequence>
<dbReference type="RefSeq" id="WP_144995693.1">
    <property type="nucleotide sequence ID" value="NZ_CP036281.1"/>
</dbReference>
<keyword evidence="8" id="KW-1185">Reference proteome</keyword>
<dbReference type="Gene3D" id="2.60.120.200">
    <property type="match status" value="1"/>
</dbReference>
<organism evidence="7 8">
    <name type="scientific">Polystyrenella longa</name>
    <dbReference type="NCBI Taxonomy" id="2528007"/>
    <lineage>
        <taxon>Bacteria</taxon>
        <taxon>Pseudomonadati</taxon>
        <taxon>Planctomycetota</taxon>
        <taxon>Planctomycetia</taxon>
        <taxon>Planctomycetales</taxon>
        <taxon>Planctomycetaceae</taxon>
        <taxon>Polystyrenella</taxon>
    </lineage>
</organism>
<dbReference type="PANTHER" id="PTHR35889:SF3">
    <property type="entry name" value="F-BOX DOMAIN-CONTAINING PROTEIN"/>
    <property type="match status" value="1"/>
</dbReference>
<evidence type="ECO:0000313" key="7">
    <source>
        <dbReference type="EMBL" id="QDU80411.1"/>
    </source>
</evidence>
<dbReference type="InterPro" id="IPR022655">
    <property type="entry name" value="DUF1553"/>
</dbReference>
<dbReference type="OrthoDB" id="127107at2"/>
<reference evidence="7 8" key="1">
    <citation type="submission" date="2019-02" db="EMBL/GenBank/DDBJ databases">
        <title>Deep-cultivation of Planctomycetes and their phenomic and genomic characterization uncovers novel biology.</title>
        <authorList>
            <person name="Wiegand S."/>
            <person name="Jogler M."/>
            <person name="Boedeker C."/>
            <person name="Pinto D."/>
            <person name="Vollmers J."/>
            <person name="Rivas-Marin E."/>
            <person name="Kohn T."/>
            <person name="Peeters S.H."/>
            <person name="Heuer A."/>
            <person name="Rast P."/>
            <person name="Oberbeckmann S."/>
            <person name="Bunk B."/>
            <person name="Jeske O."/>
            <person name="Meyerdierks A."/>
            <person name="Storesund J.E."/>
            <person name="Kallscheuer N."/>
            <person name="Luecker S."/>
            <person name="Lage O.M."/>
            <person name="Pohl T."/>
            <person name="Merkel B.J."/>
            <person name="Hornburger P."/>
            <person name="Mueller R.-W."/>
            <person name="Bruemmer F."/>
            <person name="Labrenz M."/>
            <person name="Spormann A.M."/>
            <person name="Op den Camp H."/>
            <person name="Overmann J."/>
            <person name="Amann R."/>
            <person name="Jetten M.S.M."/>
            <person name="Mascher T."/>
            <person name="Medema M.H."/>
            <person name="Devos D.P."/>
            <person name="Kaster A.-K."/>
            <person name="Ovreas L."/>
            <person name="Rohde M."/>
            <person name="Galperin M.Y."/>
            <person name="Jogler C."/>
        </authorList>
    </citation>
    <scope>NUCLEOTIDE SEQUENCE [LARGE SCALE GENOMIC DNA]</scope>
    <source>
        <strain evidence="7 8">Pla110</strain>
    </source>
</reference>
<dbReference type="EMBL" id="CP036281">
    <property type="protein sequence ID" value="QDU80411.1"/>
    <property type="molecule type" value="Genomic_DNA"/>
</dbReference>
<dbReference type="Pfam" id="PF07587">
    <property type="entry name" value="PSD1"/>
    <property type="match status" value="1"/>
</dbReference>
<feature type="signal peptide" evidence="5">
    <location>
        <begin position="1"/>
        <end position="31"/>
    </location>
</feature>
<keyword evidence="1 3" id="KW-0479">Metal-binding</keyword>
<dbReference type="PROSITE" id="PS51007">
    <property type="entry name" value="CYTC"/>
    <property type="match status" value="1"/>
</dbReference>
<protein>
    <submittedName>
        <fullName evidence="7">Planctomycete cytochrome C</fullName>
    </submittedName>
</protein>
<dbReference type="Pfam" id="PF07635">
    <property type="entry name" value="PSCyt1"/>
    <property type="match status" value="1"/>
</dbReference>
<dbReference type="InterPro" id="IPR009056">
    <property type="entry name" value="Cyt_c-like_dom"/>
</dbReference>
<dbReference type="GO" id="GO:0046872">
    <property type="term" value="F:metal ion binding"/>
    <property type="evidence" value="ECO:0007669"/>
    <property type="project" value="UniProtKB-KW"/>
</dbReference>
<feature type="domain" description="Cytochrome c" evidence="6">
    <location>
        <begin position="42"/>
        <end position="253"/>
    </location>
</feature>
<evidence type="ECO:0000313" key="8">
    <source>
        <dbReference type="Proteomes" id="UP000317178"/>
    </source>
</evidence>
<dbReference type="InterPro" id="IPR013320">
    <property type="entry name" value="ConA-like_dom_sf"/>
</dbReference>
<evidence type="ECO:0000256" key="4">
    <source>
        <dbReference type="SAM" id="Coils"/>
    </source>
</evidence>
<evidence type="ECO:0000256" key="1">
    <source>
        <dbReference type="ARBA" id="ARBA00022723"/>
    </source>
</evidence>
<dbReference type="GO" id="GO:0009055">
    <property type="term" value="F:electron transfer activity"/>
    <property type="evidence" value="ECO:0007669"/>
    <property type="project" value="InterPro"/>
</dbReference>
<proteinExistence type="predicted"/>
<keyword evidence="5" id="KW-0732">Signal</keyword>
<dbReference type="AlphaFoldDB" id="A0A518CMF3"/>
<keyword evidence="3" id="KW-0349">Heme</keyword>
<feature type="chain" id="PRO_5021909527" evidence="5">
    <location>
        <begin position="32"/>
        <end position="1062"/>
    </location>
</feature>
<dbReference type="KEGG" id="plon:Pla110_21400"/>
<name>A0A518CMF3_9PLAN</name>
<keyword evidence="2 3" id="KW-0408">Iron</keyword>
<evidence type="ECO:0000256" key="2">
    <source>
        <dbReference type="ARBA" id="ARBA00023004"/>
    </source>
</evidence>
<dbReference type="GO" id="GO:0020037">
    <property type="term" value="F:heme binding"/>
    <property type="evidence" value="ECO:0007669"/>
    <property type="project" value="InterPro"/>
</dbReference>
<dbReference type="InterPro" id="IPR011429">
    <property type="entry name" value="Cyt_c_Planctomycete-type"/>
</dbReference>
<gene>
    <name evidence="7" type="ORF">Pla110_21400</name>
</gene>
<dbReference type="InterPro" id="IPR011444">
    <property type="entry name" value="DUF1549"/>
</dbReference>
<dbReference type="SUPFAM" id="SSF49899">
    <property type="entry name" value="Concanavalin A-like lectins/glucanases"/>
    <property type="match status" value="1"/>
</dbReference>
<dbReference type="Pfam" id="PF07583">
    <property type="entry name" value="PSCyt2"/>
    <property type="match status" value="1"/>
</dbReference>
<dbReference type="PANTHER" id="PTHR35889">
    <property type="entry name" value="CYCLOINULO-OLIGOSACCHARIDE FRUCTANOTRANSFERASE-RELATED"/>
    <property type="match status" value="1"/>
</dbReference>
<accession>A0A518CMF3</accession>
<evidence type="ECO:0000256" key="5">
    <source>
        <dbReference type="SAM" id="SignalP"/>
    </source>
</evidence>
<dbReference type="Proteomes" id="UP000317178">
    <property type="component" value="Chromosome"/>
</dbReference>